<sequence length="251" mass="26888">MKYLGSTLAFATAVAAHGYVNNATIGGKDYTFYQPYQDPYVSGGVKRISRPIQGNGPVQDVTLTDIQCGGYTEGGVKGSSPAALHAEVAAGTEVKLYWTLWPDSHVGPSITYMARCPDTGCDKYMPESNAVWFKVQEDGRQGTSSAWGSDPIKKAGGFLTYTIPKCIAAGYYLVRHEVVALHAASTYPGAQFYPGCHQLKVTGGGSTKPTDLVSFPGAYKGSDPGITYNAYIGMLFSLFLSYLEGWLWNGG</sequence>
<evidence type="ECO:0000256" key="10">
    <source>
        <dbReference type="ARBA" id="ARBA00023277"/>
    </source>
</evidence>
<keyword evidence="11" id="KW-0624">Polysaccharide degradation</keyword>
<reference evidence="16" key="1">
    <citation type="submission" date="2021-12" db="EMBL/GenBank/DDBJ databases">
        <title>Curvularia clavata genome.</title>
        <authorList>
            <person name="Cao Y."/>
        </authorList>
    </citation>
    <scope>NUCLEOTIDE SEQUENCE</scope>
    <source>
        <strain evidence="16">Yc1106</strain>
    </source>
</reference>
<keyword evidence="10" id="KW-0119">Carbohydrate metabolism</keyword>
<gene>
    <name evidence="16" type="ORF">yc1106_02388</name>
</gene>
<protein>
    <recommendedName>
        <fullName evidence="14">lytic cellulose monooxygenase (C4-dehydrogenating)</fullName>
        <ecNumber evidence="14">1.14.99.56</ecNumber>
    </recommendedName>
</protein>
<evidence type="ECO:0000256" key="6">
    <source>
        <dbReference type="ARBA" id="ARBA00023002"/>
    </source>
</evidence>
<dbReference type="Pfam" id="PF03443">
    <property type="entry name" value="AA9"/>
    <property type="match status" value="1"/>
</dbReference>
<dbReference type="PANTHER" id="PTHR33353:SF6">
    <property type="entry name" value="ENDOGLUCANASE IV"/>
    <property type="match status" value="1"/>
</dbReference>
<dbReference type="GO" id="GO:0046872">
    <property type="term" value="F:metal ion binding"/>
    <property type="evidence" value="ECO:0007669"/>
    <property type="project" value="UniProtKB-KW"/>
</dbReference>
<evidence type="ECO:0000313" key="16">
    <source>
        <dbReference type="EMBL" id="USP75114.1"/>
    </source>
</evidence>
<evidence type="ECO:0000256" key="2">
    <source>
        <dbReference type="ARBA" id="ARBA00004613"/>
    </source>
</evidence>
<comment type="subcellular location">
    <subcellularLocation>
        <location evidence="2">Secreted</location>
    </subcellularLocation>
</comment>
<keyword evidence="17" id="KW-1185">Reference proteome</keyword>
<dbReference type="EC" id="1.14.99.56" evidence="14"/>
<evidence type="ECO:0000256" key="7">
    <source>
        <dbReference type="ARBA" id="ARBA00023008"/>
    </source>
</evidence>
<dbReference type="InterPro" id="IPR049892">
    <property type="entry name" value="AA9"/>
</dbReference>
<comment type="cofactor">
    <cofactor evidence="1">
        <name>Cu(2+)</name>
        <dbReference type="ChEBI" id="CHEBI:29036"/>
    </cofactor>
</comment>
<evidence type="ECO:0000256" key="11">
    <source>
        <dbReference type="ARBA" id="ARBA00023326"/>
    </source>
</evidence>
<evidence type="ECO:0000256" key="14">
    <source>
        <dbReference type="ARBA" id="ARBA00047174"/>
    </source>
</evidence>
<dbReference type="CDD" id="cd21175">
    <property type="entry name" value="LPMO_AA9"/>
    <property type="match status" value="1"/>
</dbReference>
<accession>A0A9Q9DQW3</accession>
<comment type="similarity">
    <text evidence="12">Belongs to the polysaccharide monooxygenase AA9 family.</text>
</comment>
<comment type="catalytic activity">
    <reaction evidence="13">
        <text>[(1-&gt;4)-beta-D-glucosyl]n+m + reduced acceptor + O2 = 4-dehydro-beta-D-glucosyl-[(1-&gt;4)-beta-D-glucosyl]n-1 + [(1-&gt;4)-beta-D-glucosyl]m + acceptor + H2O.</text>
        <dbReference type="EC" id="1.14.99.56"/>
    </reaction>
</comment>
<feature type="domain" description="Auxiliary Activity family 9 catalytic" evidence="15">
    <location>
        <begin position="17"/>
        <end position="231"/>
    </location>
</feature>
<keyword evidence="9" id="KW-1015">Disulfide bond</keyword>
<evidence type="ECO:0000256" key="13">
    <source>
        <dbReference type="ARBA" id="ARBA00045077"/>
    </source>
</evidence>
<evidence type="ECO:0000256" key="3">
    <source>
        <dbReference type="ARBA" id="ARBA00022525"/>
    </source>
</evidence>
<dbReference type="EMBL" id="CP089275">
    <property type="protein sequence ID" value="USP75114.1"/>
    <property type="molecule type" value="Genomic_DNA"/>
</dbReference>
<keyword evidence="7" id="KW-0186">Copper</keyword>
<organism evidence="16 17">
    <name type="scientific">Curvularia clavata</name>
    <dbReference type="NCBI Taxonomy" id="95742"/>
    <lineage>
        <taxon>Eukaryota</taxon>
        <taxon>Fungi</taxon>
        <taxon>Dikarya</taxon>
        <taxon>Ascomycota</taxon>
        <taxon>Pezizomycotina</taxon>
        <taxon>Dothideomycetes</taxon>
        <taxon>Pleosporomycetidae</taxon>
        <taxon>Pleosporales</taxon>
        <taxon>Pleosporineae</taxon>
        <taxon>Pleosporaceae</taxon>
        <taxon>Curvularia</taxon>
    </lineage>
</organism>
<keyword evidence="4" id="KW-0479">Metal-binding</keyword>
<keyword evidence="6" id="KW-0560">Oxidoreductase</keyword>
<evidence type="ECO:0000256" key="9">
    <source>
        <dbReference type="ARBA" id="ARBA00023157"/>
    </source>
</evidence>
<evidence type="ECO:0000256" key="12">
    <source>
        <dbReference type="ARBA" id="ARBA00044502"/>
    </source>
</evidence>
<dbReference type="Proteomes" id="UP001056012">
    <property type="component" value="Chromosome 2"/>
</dbReference>
<keyword evidence="8" id="KW-0503">Monooxygenase</keyword>
<dbReference type="GO" id="GO:0004497">
    <property type="term" value="F:monooxygenase activity"/>
    <property type="evidence" value="ECO:0007669"/>
    <property type="project" value="UniProtKB-KW"/>
</dbReference>
<evidence type="ECO:0000259" key="15">
    <source>
        <dbReference type="Pfam" id="PF03443"/>
    </source>
</evidence>
<dbReference type="VEuPathDB" id="FungiDB:yc1106_02388"/>
<dbReference type="AlphaFoldDB" id="A0A9Q9DQW3"/>
<evidence type="ECO:0000256" key="8">
    <source>
        <dbReference type="ARBA" id="ARBA00023033"/>
    </source>
</evidence>
<evidence type="ECO:0000313" key="17">
    <source>
        <dbReference type="Proteomes" id="UP001056012"/>
    </source>
</evidence>
<dbReference type="GO" id="GO:0005576">
    <property type="term" value="C:extracellular region"/>
    <property type="evidence" value="ECO:0007669"/>
    <property type="project" value="UniProtKB-SubCell"/>
</dbReference>
<proteinExistence type="inferred from homology"/>
<keyword evidence="5" id="KW-0136">Cellulose degradation</keyword>
<evidence type="ECO:0000256" key="5">
    <source>
        <dbReference type="ARBA" id="ARBA00023001"/>
    </source>
</evidence>
<keyword evidence="16" id="KW-0378">Hydrolase</keyword>
<dbReference type="InterPro" id="IPR005103">
    <property type="entry name" value="AA9_LPMO"/>
</dbReference>
<name>A0A9Q9DQW3_CURCL</name>
<keyword evidence="3" id="KW-0964">Secreted</keyword>
<dbReference type="PANTHER" id="PTHR33353">
    <property type="entry name" value="PUTATIVE (AFU_ORTHOLOGUE AFUA_1G12560)-RELATED"/>
    <property type="match status" value="1"/>
</dbReference>
<dbReference type="Gene3D" id="2.70.50.70">
    <property type="match status" value="1"/>
</dbReference>
<evidence type="ECO:0000256" key="4">
    <source>
        <dbReference type="ARBA" id="ARBA00022723"/>
    </source>
</evidence>
<dbReference type="OrthoDB" id="4849160at2759"/>
<evidence type="ECO:0000256" key="1">
    <source>
        <dbReference type="ARBA" id="ARBA00001973"/>
    </source>
</evidence>
<dbReference type="GO" id="GO:0030245">
    <property type="term" value="P:cellulose catabolic process"/>
    <property type="evidence" value="ECO:0007669"/>
    <property type="project" value="UniProtKB-KW"/>
</dbReference>
<dbReference type="GO" id="GO:0016787">
    <property type="term" value="F:hydrolase activity"/>
    <property type="evidence" value="ECO:0007669"/>
    <property type="project" value="UniProtKB-KW"/>
</dbReference>